<dbReference type="CDD" id="cd02440">
    <property type="entry name" value="AdoMet_MTases"/>
    <property type="match status" value="1"/>
</dbReference>
<name>A0A6A5YTQ5_9PLEO</name>
<sequence length="287" mass="32069">MSSDSKDEPYWLERSTAEQQRLAKQHHVWTTAIGYLIHPSIAKTLPENAKIADIGAGTGVWMIETSKASPSTYQFDGYDISDAQFTAKDLLPSNVTLNFGDFKKPFPEELHGKYDMVNIRLIIVSMGKGVWESTLRNVLALLKPGGAIQWVEGDFFVARGFRGTSSTSTGGHTLTKAQIQLNSTLIKRFGYNFPDWTPFYAEAGLENIEEDVLSTDRNPEQRPDFTEVGIGAVFGGLKNLATIKEEGYWTEQQVEEYRAKAIEDMKSGAYLRWDLHVSIGFTPRTAS</sequence>
<feature type="domain" description="Methyltransferase type 12" evidence="1">
    <location>
        <begin position="53"/>
        <end position="147"/>
    </location>
</feature>
<dbReference type="SUPFAM" id="SSF53335">
    <property type="entry name" value="S-adenosyl-L-methionine-dependent methyltransferases"/>
    <property type="match status" value="1"/>
</dbReference>
<dbReference type="EMBL" id="ML977339">
    <property type="protein sequence ID" value="KAF2110124.1"/>
    <property type="molecule type" value="Genomic_DNA"/>
</dbReference>
<dbReference type="InterPro" id="IPR013217">
    <property type="entry name" value="Methyltransf_12"/>
</dbReference>
<reference evidence="2" key="1">
    <citation type="journal article" date="2020" name="Stud. Mycol.">
        <title>101 Dothideomycetes genomes: a test case for predicting lifestyles and emergence of pathogens.</title>
        <authorList>
            <person name="Haridas S."/>
            <person name="Albert R."/>
            <person name="Binder M."/>
            <person name="Bloem J."/>
            <person name="Labutti K."/>
            <person name="Salamov A."/>
            <person name="Andreopoulos B."/>
            <person name="Baker S."/>
            <person name="Barry K."/>
            <person name="Bills G."/>
            <person name="Bluhm B."/>
            <person name="Cannon C."/>
            <person name="Castanera R."/>
            <person name="Culley D."/>
            <person name="Daum C."/>
            <person name="Ezra D."/>
            <person name="Gonzalez J."/>
            <person name="Henrissat B."/>
            <person name="Kuo A."/>
            <person name="Liang C."/>
            <person name="Lipzen A."/>
            <person name="Lutzoni F."/>
            <person name="Magnuson J."/>
            <person name="Mondo S."/>
            <person name="Nolan M."/>
            <person name="Ohm R."/>
            <person name="Pangilinan J."/>
            <person name="Park H.-J."/>
            <person name="Ramirez L."/>
            <person name="Alfaro M."/>
            <person name="Sun H."/>
            <person name="Tritt A."/>
            <person name="Yoshinaga Y."/>
            <person name="Zwiers L.-H."/>
            <person name="Turgeon B."/>
            <person name="Goodwin S."/>
            <person name="Spatafora J."/>
            <person name="Crous P."/>
            <person name="Grigoriev I."/>
        </authorList>
    </citation>
    <scope>NUCLEOTIDE SEQUENCE</scope>
    <source>
        <strain evidence="2">CBS 627.86</strain>
    </source>
</reference>
<dbReference type="AlphaFoldDB" id="A0A6A5YTQ5"/>
<dbReference type="Gene3D" id="3.40.50.150">
    <property type="entry name" value="Vaccinia Virus protein VP39"/>
    <property type="match status" value="1"/>
</dbReference>
<keyword evidence="3" id="KW-1185">Reference proteome</keyword>
<proteinExistence type="predicted"/>
<protein>
    <recommendedName>
        <fullName evidence="1">Methyltransferase type 12 domain-containing protein</fullName>
    </recommendedName>
</protein>
<dbReference type="InterPro" id="IPR029063">
    <property type="entry name" value="SAM-dependent_MTases_sf"/>
</dbReference>
<dbReference type="OrthoDB" id="417697at2759"/>
<evidence type="ECO:0000313" key="3">
    <source>
        <dbReference type="Proteomes" id="UP000799770"/>
    </source>
</evidence>
<gene>
    <name evidence="2" type="ORF">BDV96DRAFT_651273</name>
</gene>
<accession>A0A6A5YTQ5</accession>
<evidence type="ECO:0000259" key="1">
    <source>
        <dbReference type="Pfam" id="PF08242"/>
    </source>
</evidence>
<organism evidence="2 3">
    <name type="scientific">Lophiotrema nucula</name>
    <dbReference type="NCBI Taxonomy" id="690887"/>
    <lineage>
        <taxon>Eukaryota</taxon>
        <taxon>Fungi</taxon>
        <taxon>Dikarya</taxon>
        <taxon>Ascomycota</taxon>
        <taxon>Pezizomycotina</taxon>
        <taxon>Dothideomycetes</taxon>
        <taxon>Pleosporomycetidae</taxon>
        <taxon>Pleosporales</taxon>
        <taxon>Lophiotremataceae</taxon>
        <taxon>Lophiotrema</taxon>
    </lineage>
</organism>
<dbReference type="Pfam" id="PF08242">
    <property type="entry name" value="Methyltransf_12"/>
    <property type="match status" value="1"/>
</dbReference>
<evidence type="ECO:0000313" key="2">
    <source>
        <dbReference type="EMBL" id="KAF2110124.1"/>
    </source>
</evidence>
<dbReference type="Proteomes" id="UP000799770">
    <property type="component" value="Unassembled WGS sequence"/>
</dbReference>